<evidence type="ECO:0000256" key="6">
    <source>
        <dbReference type="ARBA" id="ARBA00022692"/>
    </source>
</evidence>
<evidence type="ECO:0000256" key="8">
    <source>
        <dbReference type="ARBA" id="ARBA00022989"/>
    </source>
</evidence>
<name>A0A1G9MX52_9SPHI</name>
<dbReference type="Gene3D" id="3.30.1150.10">
    <property type="match status" value="1"/>
</dbReference>
<evidence type="ECO:0000256" key="2">
    <source>
        <dbReference type="ARBA" id="ARBA00006555"/>
    </source>
</evidence>
<dbReference type="InterPro" id="IPR006260">
    <property type="entry name" value="TonB/TolA_C"/>
</dbReference>
<comment type="similarity">
    <text evidence="2">Belongs to the TonB family.</text>
</comment>
<dbReference type="GO" id="GO:0031992">
    <property type="term" value="F:energy transducer activity"/>
    <property type="evidence" value="ECO:0007669"/>
    <property type="project" value="InterPro"/>
</dbReference>
<dbReference type="PROSITE" id="PS52015">
    <property type="entry name" value="TONB_CTD"/>
    <property type="match status" value="1"/>
</dbReference>
<reference evidence="13" key="1">
    <citation type="submission" date="2016-10" db="EMBL/GenBank/DDBJ databases">
        <authorList>
            <person name="Varghese N."/>
            <person name="Submissions S."/>
        </authorList>
    </citation>
    <scope>NUCLEOTIDE SEQUENCE [LARGE SCALE GENOMIC DNA]</scope>
    <source>
        <strain evidence="13">DSM 19110</strain>
    </source>
</reference>
<accession>A0A1G9MX52</accession>
<feature type="transmembrane region" description="Helical" evidence="10">
    <location>
        <begin position="41"/>
        <end position="63"/>
    </location>
</feature>
<dbReference type="EMBL" id="FNGY01000002">
    <property type="protein sequence ID" value="SDL78789.1"/>
    <property type="molecule type" value="Genomic_DNA"/>
</dbReference>
<dbReference type="SUPFAM" id="SSF74653">
    <property type="entry name" value="TolA/TonB C-terminal domain"/>
    <property type="match status" value="1"/>
</dbReference>
<sequence length="272" mass="30362">MRNSSFDLYKSDWLDVVFENRNKSYGAYILRSESSTIQLKALFMAIPLFVLLCLGGVACIGVQPEVLIPIIGCSGFPLMEDVRVAEKRVVFKSKPGVKPVDEMIKLPSRPIVVKDPIVIEPALKDRPRIVVMPTVPPRLENDLSVFPEECRNVFNGALKGLAEDQHIYTFEGVEQLPEFKGGMKAWVEFLQRNLRYPAQAEDATIQGSVLVGFVIDKEGVLTDVKVIKGIGSGCDEEALRVIKKSPRWKAGMQNGQAVRVRYIIPISFTILQ</sequence>
<evidence type="ECO:0000313" key="12">
    <source>
        <dbReference type="EMBL" id="SDL78789.1"/>
    </source>
</evidence>
<evidence type="ECO:0000256" key="9">
    <source>
        <dbReference type="ARBA" id="ARBA00023136"/>
    </source>
</evidence>
<dbReference type="RefSeq" id="WP_074605066.1">
    <property type="nucleotide sequence ID" value="NZ_FNGY01000002.1"/>
</dbReference>
<dbReference type="PRINTS" id="PR01374">
    <property type="entry name" value="TONBPROTEIN"/>
</dbReference>
<evidence type="ECO:0000256" key="7">
    <source>
        <dbReference type="ARBA" id="ARBA00022927"/>
    </source>
</evidence>
<proteinExistence type="inferred from homology"/>
<evidence type="ECO:0000313" key="13">
    <source>
        <dbReference type="Proteomes" id="UP000183200"/>
    </source>
</evidence>
<dbReference type="GO" id="GO:0015031">
    <property type="term" value="P:protein transport"/>
    <property type="evidence" value="ECO:0007669"/>
    <property type="project" value="UniProtKB-KW"/>
</dbReference>
<dbReference type="Proteomes" id="UP000183200">
    <property type="component" value="Unassembled WGS sequence"/>
</dbReference>
<dbReference type="GO" id="GO:0030288">
    <property type="term" value="C:outer membrane-bounded periplasmic space"/>
    <property type="evidence" value="ECO:0007669"/>
    <property type="project" value="InterPro"/>
</dbReference>
<dbReference type="GO" id="GO:0015891">
    <property type="term" value="P:siderophore transport"/>
    <property type="evidence" value="ECO:0007669"/>
    <property type="project" value="InterPro"/>
</dbReference>
<dbReference type="InterPro" id="IPR003538">
    <property type="entry name" value="TonB"/>
</dbReference>
<dbReference type="AlphaFoldDB" id="A0A1G9MX52"/>
<organism evidence="12 13">
    <name type="scientific">Pedobacter steynii</name>
    <dbReference type="NCBI Taxonomy" id="430522"/>
    <lineage>
        <taxon>Bacteria</taxon>
        <taxon>Pseudomonadati</taxon>
        <taxon>Bacteroidota</taxon>
        <taxon>Sphingobacteriia</taxon>
        <taxon>Sphingobacteriales</taxon>
        <taxon>Sphingobacteriaceae</taxon>
        <taxon>Pedobacter</taxon>
    </lineage>
</organism>
<dbReference type="PANTHER" id="PTHR33446:SF2">
    <property type="entry name" value="PROTEIN TONB"/>
    <property type="match status" value="1"/>
</dbReference>
<evidence type="ECO:0000256" key="5">
    <source>
        <dbReference type="ARBA" id="ARBA00022519"/>
    </source>
</evidence>
<keyword evidence="6 10" id="KW-0812">Transmembrane</keyword>
<dbReference type="GO" id="GO:0098797">
    <property type="term" value="C:plasma membrane protein complex"/>
    <property type="evidence" value="ECO:0007669"/>
    <property type="project" value="TreeGrafter"/>
</dbReference>
<keyword evidence="5" id="KW-0997">Cell inner membrane</keyword>
<dbReference type="Pfam" id="PF03544">
    <property type="entry name" value="TonB_C"/>
    <property type="match status" value="1"/>
</dbReference>
<dbReference type="InterPro" id="IPR037682">
    <property type="entry name" value="TonB_C"/>
</dbReference>
<dbReference type="OrthoDB" id="649093at2"/>
<dbReference type="NCBIfam" id="TIGR01352">
    <property type="entry name" value="tonB_Cterm"/>
    <property type="match status" value="1"/>
</dbReference>
<keyword evidence="3" id="KW-0813">Transport</keyword>
<gene>
    <name evidence="12" type="ORF">SAMN05421820_102148</name>
</gene>
<evidence type="ECO:0000256" key="10">
    <source>
        <dbReference type="SAM" id="Phobius"/>
    </source>
</evidence>
<dbReference type="InterPro" id="IPR051045">
    <property type="entry name" value="TonB-dependent_transducer"/>
</dbReference>
<protein>
    <submittedName>
        <fullName evidence="12">Protein TonB</fullName>
    </submittedName>
</protein>
<keyword evidence="8 10" id="KW-1133">Transmembrane helix</keyword>
<keyword evidence="4" id="KW-1003">Cell membrane</keyword>
<keyword evidence="7" id="KW-0653">Protein transport</keyword>
<evidence type="ECO:0000256" key="1">
    <source>
        <dbReference type="ARBA" id="ARBA00004383"/>
    </source>
</evidence>
<evidence type="ECO:0000256" key="4">
    <source>
        <dbReference type="ARBA" id="ARBA00022475"/>
    </source>
</evidence>
<keyword evidence="13" id="KW-1185">Reference proteome</keyword>
<dbReference type="PANTHER" id="PTHR33446">
    <property type="entry name" value="PROTEIN TONB-RELATED"/>
    <property type="match status" value="1"/>
</dbReference>
<comment type="subcellular location">
    <subcellularLocation>
        <location evidence="1">Cell inner membrane</location>
        <topology evidence="1">Single-pass membrane protein</topology>
        <orientation evidence="1">Periplasmic side</orientation>
    </subcellularLocation>
</comment>
<dbReference type="GO" id="GO:0055085">
    <property type="term" value="P:transmembrane transport"/>
    <property type="evidence" value="ECO:0007669"/>
    <property type="project" value="InterPro"/>
</dbReference>
<evidence type="ECO:0000259" key="11">
    <source>
        <dbReference type="PROSITE" id="PS52015"/>
    </source>
</evidence>
<feature type="domain" description="TonB C-terminal" evidence="11">
    <location>
        <begin position="181"/>
        <end position="272"/>
    </location>
</feature>
<keyword evidence="9 10" id="KW-0472">Membrane</keyword>
<evidence type="ECO:0000256" key="3">
    <source>
        <dbReference type="ARBA" id="ARBA00022448"/>
    </source>
</evidence>